<name>A0A0F9SJZ0_9ZZZZ</name>
<reference evidence="1" key="1">
    <citation type="journal article" date="2015" name="Nature">
        <title>Complex archaea that bridge the gap between prokaryotes and eukaryotes.</title>
        <authorList>
            <person name="Spang A."/>
            <person name="Saw J.H."/>
            <person name="Jorgensen S.L."/>
            <person name="Zaremba-Niedzwiedzka K."/>
            <person name="Martijn J."/>
            <person name="Lind A.E."/>
            <person name="van Eijk R."/>
            <person name="Schleper C."/>
            <person name="Guy L."/>
            <person name="Ettema T.J."/>
        </authorList>
    </citation>
    <scope>NUCLEOTIDE SEQUENCE</scope>
</reference>
<sequence length="63" mass="7465">MEFLIAVEVNGFQVPKSMKIIYKGKRLYLYPGDYNNFVKSVKNQIKFINSPEFRERTLITSIF</sequence>
<dbReference type="AlphaFoldDB" id="A0A0F9SJZ0"/>
<proteinExistence type="predicted"/>
<evidence type="ECO:0000313" key="1">
    <source>
        <dbReference type="EMBL" id="KKN29628.1"/>
    </source>
</evidence>
<dbReference type="EMBL" id="LAZR01002472">
    <property type="protein sequence ID" value="KKN29628.1"/>
    <property type="molecule type" value="Genomic_DNA"/>
</dbReference>
<comment type="caution">
    <text evidence="1">The sequence shown here is derived from an EMBL/GenBank/DDBJ whole genome shotgun (WGS) entry which is preliminary data.</text>
</comment>
<protein>
    <submittedName>
        <fullName evidence="1">Uncharacterized protein</fullName>
    </submittedName>
</protein>
<organism evidence="1">
    <name type="scientific">marine sediment metagenome</name>
    <dbReference type="NCBI Taxonomy" id="412755"/>
    <lineage>
        <taxon>unclassified sequences</taxon>
        <taxon>metagenomes</taxon>
        <taxon>ecological metagenomes</taxon>
    </lineage>
</organism>
<accession>A0A0F9SJZ0</accession>
<gene>
    <name evidence="1" type="ORF">LCGC14_0842170</name>
</gene>